<keyword evidence="1" id="KW-0472">Membrane</keyword>
<dbReference type="STRING" id="1108595.BKX93_02825"/>
<feature type="transmembrane region" description="Helical" evidence="1">
    <location>
        <begin position="45"/>
        <end position="66"/>
    </location>
</feature>
<dbReference type="GeneID" id="68840161"/>
<protein>
    <recommendedName>
        <fullName evidence="6">Methyltransferase</fullName>
    </recommendedName>
</protein>
<evidence type="ECO:0000256" key="2">
    <source>
        <dbReference type="SAM" id="SignalP"/>
    </source>
</evidence>
<dbReference type="KEGG" id="cvc:BKX93_02885"/>
<evidence type="ECO:0008006" key="6">
    <source>
        <dbReference type="Google" id="ProtNLM"/>
    </source>
</evidence>
<feature type="chain" id="PRO_5009443048" description="Methyltransferase" evidence="2">
    <location>
        <begin position="30"/>
        <end position="70"/>
    </location>
</feature>
<reference evidence="3 5" key="1">
    <citation type="submission" date="2016-10" db="EMBL/GenBank/DDBJ databases">
        <title>Chromobacterium muskegensis sp. nov., an insecticidal bacterium isolated from Sphagnum bogs.</title>
        <authorList>
            <person name="Sparks M.E."/>
            <person name="Blackburn M.B."/>
            <person name="Gundersen-Rindal D.E."/>
            <person name="Mitchell A."/>
            <person name="Farrar R."/>
            <person name="Kuhar D."/>
        </authorList>
    </citation>
    <scope>NUCLEOTIDE SEQUENCE [LARGE SCALE GENOMIC DNA]</scope>
    <source>
        <strain evidence="3 5">21-1</strain>
    </source>
</reference>
<dbReference type="EMBL" id="CP017707">
    <property type="protein sequence ID" value="AOZ49038.1"/>
    <property type="molecule type" value="Genomic_DNA"/>
</dbReference>
<accession>A0A1D9LCP2</accession>
<evidence type="ECO:0000256" key="1">
    <source>
        <dbReference type="SAM" id="Phobius"/>
    </source>
</evidence>
<dbReference type="InterPro" id="IPR008020">
    <property type="entry name" value="G8P"/>
</dbReference>
<gene>
    <name evidence="3" type="ORF">BKX93_02825</name>
    <name evidence="4" type="ORF">BKX93_02885</name>
</gene>
<evidence type="ECO:0000313" key="4">
    <source>
        <dbReference type="EMBL" id="AOZ49050.1"/>
    </source>
</evidence>
<dbReference type="Proteomes" id="UP000178776">
    <property type="component" value="Chromosome"/>
</dbReference>
<name>A0A1D9LCP2_9NEIS</name>
<dbReference type="Pfam" id="PF05356">
    <property type="entry name" value="Phage_Coat_B"/>
    <property type="match status" value="1"/>
</dbReference>
<keyword evidence="1" id="KW-0812">Transmembrane</keyword>
<sequence>MKFREIARRYGSRAALAAAMTTVAASALAEVPEEVKASITSAGKDAAILGGLVLAVIVGIFGFKWLRKAL</sequence>
<keyword evidence="1" id="KW-1133">Transmembrane helix</keyword>
<proteinExistence type="predicted"/>
<evidence type="ECO:0000313" key="3">
    <source>
        <dbReference type="EMBL" id="AOZ49038.1"/>
    </source>
</evidence>
<organism evidence="3 5">
    <name type="scientific">Chromobacterium vaccinii</name>
    <dbReference type="NCBI Taxonomy" id="1108595"/>
    <lineage>
        <taxon>Bacteria</taxon>
        <taxon>Pseudomonadati</taxon>
        <taxon>Pseudomonadota</taxon>
        <taxon>Betaproteobacteria</taxon>
        <taxon>Neisseriales</taxon>
        <taxon>Chromobacteriaceae</taxon>
        <taxon>Chromobacterium</taxon>
    </lineage>
</organism>
<keyword evidence="2" id="KW-0732">Signal</keyword>
<dbReference type="KEGG" id="cvc:BKX93_02825"/>
<feature type="signal peptide" evidence="2">
    <location>
        <begin position="1"/>
        <end position="29"/>
    </location>
</feature>
<dbReference type="AlphaFoldDB" id="A0A1D9LCP2"/>
<evidence type="ECO:0000313" key="5">
    <source>
        <dbReference type="Proteomes" id="UP000178776"/>
    </source>
</evidence>
<dbReference type="RefSeq" id="WP_070978628.1">
    <property type="nucleotide sequence ID" value="NZ_CP017707.1"/>
</dbReference>
<dbReference type="EMBL" id="CP017707">
    <property type="protein sequence ID" value="AOZ49050.1"/>
    <property type="molecule type" value="Genomic_DNA"/>
</dbReference>